<dbReference type="PANTHER" id="PTHR43163:SF6">
    <property type="entry name" value="DIPEPTIDE TRANSPORT SYSTEM PERMEASE PROTEIN DPPB-RELATED"/>
    <property type="match status" value="1"/>
</dbReference>
<evidence type="ECO:0000256" key="6">
    <source>
        <dbReference type="ARBA" id="ARBA00023136"/>
    </source>
</evidence>
<dbReference type="PROSITE" id="PS50928">
    <property type="entry name" value="ABC_TM1"/>
    <property type="match status" value="1"/>
</dbReference>
<comment type="similarity">
    <text evidence="7">Belongs to the binding-protein-dependent transport system permease family.</text>
</comment>
<evidence type="ECO:0000256" key="3">
    <source>
        <dbReference type="ARBA" id="ARBA00022475"/>
    </source>
</evidence>
<comment type="subcellular location">
    <subcellularLocation>
        <location evidence="1 7">Cell membrane</location>
        <topology evidence="1 7">Multi-pass membrane protein</topology>
    </subcellularLocation>
</comment>
<evidence type="ECO:0000256" key="4">
    <source>
        <dbReference type="ARBA" id="ARBA00022692"/>
    </source>
</evidence>
<name>A0A537IQG8_9BACT</name>
<proteinExistence type="inferred from homology"/>
<feature type="transmembrane region" description="Helical" evidence="7">
    <location>
        <begin position="187"/>
        <end position="205"/>
    </location>
</feature>
<dbReference type="PANTHER" id="PTHR43163">
    <property type="entry name" value="DIPEPTIDE TRANSPORT SYSTEM PERMEASE PROTEIN DPPB-RELATED"/>
    <property type="match status" value="1"/>
</dbReference>
<feature type="transmembrane region" description="Helical" evidence="7">
    <location>
        <begin position="9"/>
        <end position="30"/>
    </location>
</feature>
<reference evidence="9 10" key="1">
    <citation type="journal article" date="2019" name="Nat. Microbiol.">
        <title>Mediterranean grassland soil C-N compound turnover is dependent on rainfall and depth, and is mediated by genomically divergent microorganisms.</title>
        <authorList>
            <person name="Diamond S."/>
            <person name="Andeer P.F."/>
            <person name="Li Z."/>
            <person name="Crits-Christoph A."/>
            <person name="Burstein D."/>
            <person name="Anantharaman K."/>
            <person name="Lane K.R."/>
            <person name="Thomas B.C."/>
            <person name="Pan C."/>
            <person name="Northen T.R."/>
            <person name="Banfield J.F."/>
        </authorList>
    </citation>
    <scope>NUCLEOTIDE SEQUENCE [LARGE SCALE GENOMIC DNA]</scope>
    <source>
        <strain evidence="9">NP_8</strain>
    </source>
</reference>
<keyword evidence="4 7" id="KW-0812">Transmembrane</keyword>
<evidence type="ECO:0000256" key="5">
    <source>
        <dbReference type="ARBA" id="ARBA00022989"/>
    </source>
</evidence>
<evidence type="ECO:0000256" key="1">
    <source>
        <dbReference type="ARBA" id="ARBA00004651"/>
    </source>
</evidence>
<feature type="transmembrane region" description="Helical" evidence="7">
    <location>
        <begin position="101"/>
        <end position="121"/>
    </location>
</feature>
<dbReference type="AlphaFoldDB" id="A0A537IQG8"/>
<dbReference type="InterPro" id="IPR000515">
    <property type="entry name" value="MetI-like"/>
</dbReference>
<dbReference type="Pfam" id="PF00528">
    <property type="entry name" value="BPD_transp_1"/>
    <property type="match status" value="1"/>
</dbReference>
<sequence length="323" mass="34901">MVRYAVRRLLLVVPVVLGAAAVAFALLLLLPGDPAVALLGQEASGAELARFRHLLGLDRPVPIQLGLYIWRIVHGDFGRSVTLSAPVLQLILSTLPATLELAISSIILAIAAGIPLGLLAARHRGTPVDTGTMLLAQLGVSMPVFWLGVLLILLFAVKLNWLPSFGRGAPFLSSVIRADLPALADSIRHLFLPACTLAFFNLALLSRLTRWALLEVLEEDYVRTARAKGQRERIVLYRHALRNALLPIVTIVGLQFGNALGGAVVTETIYGWPGMGRLVVQAIGQRDFPVVQGAVLVLALIFSLVNMVVDLTYALIDPRIRYG</sequence>
<keyword evidence="3" id="KW-1003">Cell membrane</keyword>
<dbReference type="Proteomes" id="UP000318834">
    <property type="component" value="Unassembled WGS sequence"/>
</dbReference>
<dbReference type="InterPro" id="IPR045621">
    <property type="entry name" value="BPD_transp_1_N"/>
</dbReference>
<evidence type="ECO:0000313" key="9">
    <source>
        <dbReference type="EMBL" id="TMI73583.1"/>
    </source>
</evidence>
<protein>
    <submittedName>
        <fullName evidence="9">ABC transporter permease</fullName>
    </submittedName>
</protein>
<dbReference type="GO" id="GO:0005886">
    <property type="term" value="C:plasma membrane"/>
    <property type="evidence" value="ECO:0007669"/>
    <property type="project" value="UniProtKB-SubCell"/>
</dbReference>
<dbReference type="Gene3D" id="1.10.3720.10">
    <property type="entry name" value="MetI-like"/>
    <property type="match status" value="1"/>
</dbReference>
<keyword evidence="5 7" id="KW-1133">Transmembrane helix</keyword>
<evidence type="ECO:0000259" key="8">
    <source>
        <dbReference type="PROSITE" id="PS50928"/>
    </source>
</evidence>
<evidence type="ECO:0000256" key="7">
    <source>
        <dbReference type="RuleBase" id="RU363032"/>
    </source>
</evidence>
<feature type="transmembrane region" description="Helical" evidence="7">
    <location>
        <begin position="244"/>
        <end position="270"/>
    </location>
</feature>
<feature type="transmembrane region" description="Helical" evidence="7">
    <location>
        <begin position="133"/>
        <end position="157"/>
    </location>
</feature>
<keyword evidence="6 7" id="KW-0472">Membrane</keyword>
<dbReference type="InterPro" id="IPR035906">
    <property type="entry name" value="MetI-like_sf"/>
</dbReference>
<dbReference type="EMBL" id="VBAP01000069">
    <property type="protein sequence ID" value="TMI73583.1"/>
    <property type="molecule type" value="Genomic_DNA"/>
</dbReference>
<keyword evidence="2 7" id="KW-0813">Transport</keyword>
<evidence type="ECO:0000256" key="2">
    <source>
        <dbReference type="ARBA" id="ARBA00022448"/>
    </source>
</evidence>
<dbReference type="GO" id="GO:0071916">
    <property type="term" value="F:dipeptide transmembrane transporter activity"/>
    <property type="evidence" value="ECO:0007669"/>
    <property type="project" value="TreeGrafter"/>
</dbReference>
<dbReference type="Pfam" id="PF19300">
    <property type="entry name" value="BPD_transp_1_N"/>
    <property type="match status" value="1"/>
</dbReference>
<gene>
    <name evidence="9" type="ORF">E6H05_09500</name>
</gene>
<feature type="transmembrane region" description="Helical" evidence="7">
    <location>
        <begin position="290"/>
        <end position="316"/>
    </location>
</feature>
<dbReference type="SUPFAM" id="SSF161098">
    <property type="entry name" value="MetI-like"/>
    <property type="match status" value="1"/>
</dbReference>
<organism evidence="9 10">
    <name type="scientific">Candidatus Segetimicrobium genomatis</name>
    <dbReference type="NCBI Taxonomy" id="2569760"/>
    <lineage>
        <taxon>Bacteria</taxon>
        <taxon>Bacillati</taxon>
        <taxon>Candidatus Sysuimicrobiota</taxon>
        <taxon>Candidatus Sysuimicrobiia</taxon>
        <taxon>Candidatus Sysuimicrobiales</taxon>
        <taxon>Candidatus Segetimicrobiaceae</taxon>
        <taxon>Candidatus Segetimicrobium</taxon>
    </lineage>
</organism>
<accession>A0A537IQG8</accession>
<dbReference type="CDD" id="cd06261">
    <property type="entry name" value="TM_PBP2"/>
    <property type="match status" value="1"/>
</dbReference>
<evidence type="ECO:0000313" key="10">
    <source>
        <dbReference type="Proteomes" id="UP000318834"/>
    </source>
</evidence>
<comment type="caution">
    <text evidence="9">The sequence shown here is derived from an EMBL/GenBank/DDBJ whole genome shotgun (WGS) entry which is preliminary data.</text>
</comment>
<feature type="domain" description="ABC transmembrane type-1" evidence="8">
    <location>
        <begin position="95"/>
        <end position="313"/>
    </location>
</feature>